<dbReference type="GO" id="GO:0004674">
    <property type="term" value="F:protein serine/threonine kinase activity"/>
    <property type="evidence" value="ECO:0007669"/>
    <property type="project" value="UniProtKB-KW"/>
</dbReference>
<dbReference type="Pfam" id="PF00069">
    <property type="entry name" value="Pkinase"/>
    <property type="match status" value="1"/>
</dbReference>
<dbReference type="SMART" id="SM00133">
    <property type="entry name" value="S_TK_X"/>
    <property type="match status" value="1"/>
</dbReference>
<dbReference type="OrthoDB" id="63267at2759"/>
<dbReference type="GO" id="GO:0005524">
    <property type="term" value="F:ATP binding"/>
    <property type="evidence" value="ECO:0007669"/>
    <property type="project" value="UniProtKB-UniRule"/>
</dbReference>
<gene>
    <name evidence="14" type="primary">SGK1</name>
    <name evidence="14" type="ORF">DERF_007519</name>
    <name evidence="13" type="ORF">HUG17_1898</name>
</gene>
<evidence type="ECO:0000256" key="2">
    <source>
        <dbReference type="ARBA" id="ARBA00022527"/>
    </source>
</evidence>
<evidence type="ECO:0000256" key="4">
    <source>
        <dbReference type="ARBA" id="ARBA00022679"/>
    </source>
</evidence>
<comment type="caution">
    <text evidence="14">The sequence shown here is derived from an EMBL/GenBank/DDBJ whole genome shotgun (WGS) entry which is preliminary data.</text>
</comment>
<dbReference type="FunFam" id="3.30.200.20:FF:000030">
    <property type="entry name" value="Non-specific serine/threonine protein kinase"/>
    <property type="match status" value="1"/>
</dbReference>
<feature type="domain" description="AGC-kinase C-terminal" evidence="12">
    <location>
        <begin position="416"/>
        <end position="490"/>
    </location>
</feature>
<keyword evidence="5 8" id="KW-0547">Nucleotide-binding</keyword>
<dbReference type="PANTHER" id="PTHR24351">
    <property type="entry name" value="RIBOSOMAL PROTEIN S6 KINASE"/>
    <property type="match status" value="1"/>
</dbReference>
<keyword evidence="2 9" id="KW-0723">Serine/threonine-protein kinase</keyword>
<dbReference type="EMBL" id="ASGP02000003">
    <property type="protein sequence ID" value="KAH9516800.1"/>
    <property type="molecule type" value="Genomic_DNA"/>
</dbReference>
<feature type="binding site" evidence="8">
    <location>
        <position position="196"/>
    </location>
    <ligand>
        <name>ATP</name>
        <dbReference type="ChEBI" id="CHEBI:30616"/>
    </ligand>
</feature>
<evidence type="ECO:0000256" key="3">
    <source>
        <dbReference type="ARBA" id="ARBA00022553"/>
    </source>
</evidence>
<evidence type="ECO:0000256" key="8">
    <source>
        <dbReference type="PROSITE-ProRule" id="PRU10141"/>
    </source>
</evidence>
<feature type="domain" description="Protein kinase" evidence="10">
    <location>
        <begin position="158"/>
        <end position="415"/>
    </location>
</feature>
<evidence type="ECO:0000256" key="6">
    <source>
        <dbReference type="ARBA" id="ARBA00022777"/>
    </source>
</evidence>
<reference evidence="14" key="4">
    <citation type="journal article" date="2022" name="Res Sq">
        <title>Comparative Genomics Reveals Insights into the Divergent Evolution of Astigmatic Mites and Household Pest Adaptations.</title>
        <authorList>
            <person name="Xiong Q."/>
            <person name="Wan A.T.-Y."/>
            <person name="Liu X.-Y."/>
            <person name="Fung C.S.-H."/>
            <person name="Xiao X."/>
            <person name="Malainual N."/>
            <person name="Hou J."/>
            <person name="Wang L."/>
            <person name="Wang M."/>
            <person name="Yang K."/>
            <person name="Cui Y."/>
            <person name="Leung E."/>
            <person name="Nong W."/>
            <person name="Shin S.-K."/>
            <person name="Au S."/>
            <person name="Jeong K.Y."/>
            <person name="Chew F.T."/>
            <person name="Hui J."/>
            <person name="Leung T.F."/>
            <person name="Tungtrongchitr A."/>
            <person name="Zhong N."/>
            <person name="Liu Z."/>
            <person name="Tsui S."/>
        </authorList>
    </citation>
    <scope>NUCLEOTIDE SEQUENCE</scope>
    <source>
        <strain evidence="14">Derf</strain>
        <tissue evidence="14">Whole organism</tissue>
    </source>
</reference>
<keyword evidence="6 14" id="KW-0418">Kinase</keyword>
<organism evidence="14 15">
    <name type="scientific">Dermatophagoides farinae</name>
    <name type="common">American house dust mite</name>
    <dbReference type="NCBI Taxonomy" id="6954"/>
    <lineage>
        <taxon>Eukaryota</taxon>
        <taxon>Metazoa</taxon>
        <taxon>Ecdysozoa</taxon>
        <taxon>Arthropoda</taxon>
        <taxon>Chelicerata</taxon>
        <taxon>Arachnida</taxon>
        <taxon>Acari</taxon>
        <taxon>Acariformes</taxon>
        <taxon>Sarcoptiformes</taxon>
        <taxon>Astigmata</taxon>
        <taxon>Psoroptidia</taxon>
        <taxon>Analgoidea</taxon>
        <taxon>Pyroglyphidae</taxon>
        <taxon>Dermatophagoidinae</taxon>
        <taxon>Dermatophagoides</taxon>
    </lineage>
</organism>
<dbReference type="CDD" id="cd05575">
    <property type="entry name" value="STKc_SGK"/>
    <property type="match status" value="1"/>
</dbReference>
<dbReference type="GO" id="GO:0035091">
    <property type="term" value="F:phosphatidylinositol binding"/>
    <property type="evidence" value="ECO:0007669"/>
    <property type="project" value="InterPro"/>
</dbReference>
<feature type="domain" description="PX" evidence="11">
    <location>
        <begin position="3"/>
        <end position="115"/>
    </location>
</feature>
<dbReference type="FunFam" id="1.10.510.10:FF:000065">
    <property type="entry name" value="Non-specific serine/threonine protein kinase"/>
    <property type="match status" value="1"/>
</dbReference>
<name>A0A922I3M4_DERFA</name>
<dbReference type="SMART" id="SM00220">
    <property type="entry name" value="S_TKc"/>
    <property type="match status" value="1"/>
</dbReference>
<dbReference type="InterPro" id="IPR036871">
    <property type="entry name" value="PX_dom_sf"/>
</dbReference>
<dbReference type="InterPro" id="IPR008271">
    <property type="entry name" value="Ser/Thr_kinase_AS"/>
</dbReference>
<evidence type="ECO:0000256" key="7">
    <source>
        <dbReference type="ARBA" id="ARBA00022840"/>
    </source>
</evidence>
<dbReference type="InterPro" id="IPR000961">
    <property type="entry name" value="AGC-kinase_C"/>
</dbReference>
<dbReference type="Proteomes" id="UP000790347">
    <property type="component" value="Unassembled WGS sequence"/>
</dbReference>
<dbReference type="PROSITE" id="PS50011">
    <property type="entry name" value="PROTEIN_KINASE_DOM"/>
    <property type="match status" value="1"/>
</dbReference>
<dbReference type="Proteomes" id="UP000828236">
    <property type="component" value="Unassembled WGS sequence"/>
</dbReference>
<comment type="similarity">
    <text evidence="1">Belongs to the protein kinase superfamily. AGC Ser/Thr protein kinase family.</text>
</comment>
<keyword evidence="7 8" id="KW-0067">ATP-binding</keyword>
<evidence type="ECO:0000259" key="11">
    <source>
        <dbReference type="PROSITE" id="PS50195"/>
    </source>
</evidence>
<evidence type="ECO:0000259" key="10">
    <source>
        <dbReference type="PROSITE" id="PS50011"/>
    </source>
</evidence>
<dbReference type="InterPro" id="IPR017892">
    <property type="entry name" value="Pkinase_C"/>
</dbReference>
<dbReference type="InterPro" id="IPR017441">
    <property type="entry name" value="Protein_kinase_ATP_BS"/>
</dbReference>
<evidence type="ECO:0000313" key="14">
    <source>
        <dbReference type="EMBL" id="KAH9516800.1"/>
    </source>
</evidence>
<dbReference type="InterPro" id="IPR000719">
    <property type="entry name" value="Prot_kinase_dom"/>
</dbReference>
<protein>
    <submittedName>
        <fullName evidence="14">Serine/threonine-protein kinase Sgk1</fullName>
    </submittedName>
    <submittedName>
        <fullName evidence="13">Serine/threonine-protein kinase sgk2-like</fullName>
    </submittedName>
</protein>
<dbReference type="Pfam" id="PF00787">
    <property type="entry name" value="PX"/>
    <property type="match status" value="1"/>
</dbReference>
<dbReference type="EMBL" id="SDOV01000001">
    <property type="protein sequence ID" value="KAH7646360.1"/>
    <property type="molecule type" value="Genomic_DNA"/>
</dbReference>
<dbReference type="Pfam" id="PF00433">
    <property type="entry name" value="Pkinase_C"/>
    <property type="match status" value="1"/>
</dbReference>
<keyword evidence="4" id="KW-0808">Transferase</keyword>
<evidence type="ECO:0000313" key="15">
    <source>
        <dbReference type="Proteomes" id="UP000790347"/>
    </source>
</evidence>
<keyword evidence="3" id="KW-0597">Phosphoprotein</keyword>
<evidence type="ECO:0000256" key="5">
    <source>
        <dbReference type="ARBA" id="ARBA00022741"/>
    </source>
</evidence>
<dbReference type="Gene3D" id="1.10.510.10">
    <property type="entry name" value="Transferase(Phosphotransferase) domain 1"/>
    <property type="match status" value="1"/>
</dbReference>
<keyword evidence="15" id="KW-1185">Reference proteome</keyword>
<proteinExistence type="inferred from homology"/>
<evidence type="ECO:0000313" key="13">
    <source>
        <dbReference type="EMBL" id="KAH7646360.1"/>
    </source>
</evidence>
<dbReference type="Gene3D" id="3.30.1520.10">
    <property type="entry name" value="Phox-like domain"/>
    <property type="match status" value="1"/>
</dbReference>
<dbReference type="Gene3D" id="3.30.200.20">
    <property type="entry name" value="Phosphorylase Kinase, domain 1"/>
    <property type="match status" value="1"/>
</dbReference>
<dbReference type="PROSITE" id="PS00108">
    <property type="entry name" value="PROTEIN_KINASE_ST"/>
    <property type="match status" value="1"/>
</dbReference>
<dbReference type="AlphaFoldDB" id="A0A922I3M4"/>
<dbReference type="PROSITE" id="PS50195">
    <property type="entry name" value="PX"/>
    <property type="match status" value="1"/>
</dbReference>
<dbReference type="SUPFAM" id="SSF56112">
    <property type="entry name" value="Protein kinase-like (PK-like)"/>
    <property type="match status" value="1"/>
</dbReference>
<reference evidence="14" key="1">
    <citation type="submission" date="2013-05" db="EMBL/GenBank/DDBJ databases">
        <authorList>
            <person name="Yim A.K.Y."/>
            <person name="Chan T.F."/>
            <person name="Ji K.M."/>
            <person name="Liu X.Y."/>
            <person name="Zhou J.W."/>
            <person name="Li R.Q."/>
            <person name="Yang K.Y."/>
            <person name="Li J."/>
            <person name="Li M."/>
            <person name="Law P.T.W."/>
            <person name="Wu Y.L."/>
            <person name="Cai Z.L."/>
            <person name="Qin H."/>
            <person name="Bao Y."/>
            <person name="Leung R.K.K."/>
            <person name="Ng P.K.S."/>
            <person name="Zou J."/>
            <person name="Zhong X.J."/>
            <person name="Ran P.X."/>
            <person name="Zhong N.S."/>
            <person name="Liu Z.G."/>
            <person name="Tsui S.K.W."/>
        </authorList>
    </citation>
    <scope>NUCLEOTIDE SEQUENCE</scope>
    <source>
        <strain evidence="14">Derf</strain>
        <tissue evidence="14">Whole organism</tissue>
    </source>
</reference>
<dbReference type="PROSITE" id="PS51285">
    <property type="entry name" value="AGC_KINASE_CTER"/>
    <property type="match status" value="1"/>
</dbReference>
<evidence type="ECO:0000259" key="12">
    <source>
        <dbReference type="PROSITE" id="PS51285"/>
    </source>
</evidence>
<evidence type="ECO:0000256" key="9">
    <source>
        <dbReference type="RuleBase" id="RU000304"/>
    </source>
</evidence>
<dbReference type="SMART" id="SM00312">
    <property type="entry name" value="PX"/>
    <property type="match status" value="1"/>
</dbReference>
<evidence type="ECO:0000256" key="1">
    <source>
        <dbReference type="ARBA" id="ARBA00009903"/>
    </source>
</evidence>
<dbReference type="InterPro" id="IPR011009">
    <property type="entry name" value="Kinase-like_dom_sf"/>
</dbReference>
<reference evidence="13" key="2">
    <citation type="submission" date="2020-06" db="EMBL/GenBank/DDBJ databases">
        <authorList>
            <person name="Ji K."/>
            <person name="Li J."/>
        </authorList>
    </citation>
    <scope>NUCLEOTIDE SEQUENCE</scope>
    <source>
        <strain evidence="13">JKM2019</strain>
        <tissue evidence="13">Whole body</tissue>
    </source>
</reference>
<reference evidence="13" key="3">
    <citation type="journal article" date="2021" name="World Allergy Organ. J.">
        <title>Chromosome-level assembly of Dermatophagoides farinae genome and transcriptome reveals two novel allergens Der f 37 and Der f 39.</title>
        <authorList>
            <person name="Chen J."/>
            <person name="Cai Z."/>
            <person name="Fan D."/>
            <person name="Hu J."/>
            <person name="Hou Y."/>
            <person name="He Y."/>
            <person name="Zhang Z."/>
            <person name="Zhao Z."/>
            <person name="Gao P."/>
            <person name="Hu W."/>
            <person name="Sun J."/>
            <person name="Li J."/>
            <person name="Ji K."/>
        </authorList>
    </citation>
    <scope>NUCLEOTIDE SEQUENCE</scope>
    <source>
        <strain evidence="13">JKM2019</strain>
    </source>
</reference>
<accession>A0A922I3M4</accession>
<sequence length="490" mass="56671">MAIIANVVGSEVWEQQLKNKKFTVYKIIVQYGQQSWTFYRRYNEFSTLCDSLKKQYPYLHLKLPGKKLFGNNFSTDFIKNRRQGLDTLVQRIFAERQLLDQEQVRAFFQLDRSLKSSMEDDDDENLTTNTNSNSNVDGVIKNVNLGPSEKSTVQPSDFEFLRTIGKGSFGKVYSARHIKEDRIYAVKVLNKKMILKTNEKNHIMSERNVLLKNLNHPFLVGLHYSFQTKDKLYFVLDYVNGGELFFHLSKERTFAESRARFYAAEITSAIGYLHSQGIIYRDLKPENILLDFEGHLVLTDFGLCKEGLRERETTNTFCGTPEYLAPEVLRKEAYDRCVDWWCLGAVLYEMLNGLPPFYSRDNAEMNDNILHKPVRLRANISVAARNILESLLQKDKRRRLGAVEDAEEVKRHEFFKPINWVDLEMKKIPPPFNPNVRDNYDLKNIDPEFVRESIPNSVIKAHGGLGTTASLNDNCFQGFSYAPAATITNF</sequence>
<dbReference type="SUPFAM" id="SSF64268">
    <property type="entry name" value="PX domain"/>
    <property type="match status" value="1"/>
</dbReference>
<dbReference type="PROSITE" id="PS00107">
    <property type="entry name" value="PROTEIN_KINASE_ATP"/>
    <property type="match status" value="1"/>
</dbReference>
<dbReference type="InterPro" id="IPR001683">
    <property type="entry name" value="PX_dom"/>
</dbReference>